<dbReference type="AlphaFoldDB" id="A0A921SD85"/>
<dbReference type="Proteomes" id="UP000792063">
    <property type="component" value="Unassembled WGS sequence"/>
</dbReference>
<reference evidence="1" key="2">
    <citation type="submission" date="2020-06" db="EMBL/GenBank/DDBJ databases">
        <authorList>
            <person name="Studholme D.J."/>
        </authorList>
    </citation>
    <scope>NUCLEOTIDE SEQUENCE</scope>
    <source>
        <strain evidence="1">NZFS 3630</strain>
    </source>
</reference>
<proteinExistence type="predicted"/>
<evidence type="ECO:0000313" key="2">
    <source>
        <dbReference type="Proteomes" id="UP000792063"/>
    </source>
</evidence>
<sequence>MCRRLLRTDSNLQRVETAQLVLDRLRSGGADDSSDDVNALLRLLGNYVAPTRELTEEILSLLLFCENRVLLIHHLPKLTYQSKECVELVVQAYLELLSTDRSLLVPVLGSLAEMPLDISEKNTVVEATQSLLDAAVEEDIPAVVQSLLSMVTKSSAPKAIARLRSECNRINSGTLSLTMELAQRNADALASSAHLFLDHLHGIASITTGSGVDGRNSQCRELELLD</sequence>
<evidence type="ECO:0000313" key="1">
    <source>
        <dbReference type="EMBL" id="KAG2519630.1"/>
    </source>
</evidence>
<name>A0A921SD85_9STRA</name>
<gene>
    <name evidence="1" type="ORF">JM18_006754</name>
</gene>
<accession>A0A921SD85</accession>
<protein>
    <submittedName>
        <fullName evidence="1">Uncharacterized protein</fullName>
    </submittedName>
</protein>
<comment type="caution">
    <text evidence="1">The sequence shown here is derived from an EMBL/GenBank/DDBJ whole genome shotgun (WGS) entry which is preliminary data.</text>
</comment>
<dbReference type="EMBL" id="JPWU03000335">
    <property type="protein sequence ID" value="KAG2519630.1"/>
    <property type="molecule type" value="Genomic_DNA"/>
</dbReference>
<reference evidence="1" key="1">
    <citation type="journal article" date="2015" name="Genom Data">
        <title>Genome sequences of six Phytophthora species associated with forests in New Zealand.</title>
        <authorList>
            <person name="Studholme D.J."/>
            <person name="McDougal R.L."/>
            <person name="Sambles C."/>
            <person name="Hansen E."/>
            <person name="Hardy G."/>
            <person name="Grant M."/>
            <person name="Ganley R.J."/>
            <person name="Williams N.M."/>
        </authorList>
    </citation>
    <scope>NUCLEOTIDE SEQUENCE</scope>
    <source>
        <strain evidence="1">NZFS 3630</strain>
    </source>
</reference>
<organism evidence="1 2">
    <name type="scientific">Phytophthora kernoviae</name>
    <dbReference type="NCBI Taxonomy" id="325452"/>
    <lineage>
        <taxon>Eukaryota</taxon>
        <taxon>Sar</taxon>
        <taxon>Stramenopiles</taxon>
        <taxon>Oomycota</taxon>
        <taxon>Peronosporomycetes</taxon>
        <taxon>Peronosporales</taxon>
        <taxon>Peronosporaceae</taxon>
        <taxon>Phytophthora</taxon>
    </lineage>
</organism>